<dbReference type="Proteomes" id="UP000032544">
    <property type="component" value="Unassembled WGS sequence"/>
</dbReference>
<dbReference type="RefSeq" id="WP_045033506.1">
    <property type="nucleotide sequence ID" value="NZ_JRHC01000008.1"/>
</dbReference>
<comment type="caution">
    <text evidence="1">The sequence shown here is derived from an EMBL/GenBank/DDBJ whole genome shotgun (WGS) entry which is preliminary data.</text>
</comment>
<dbReference type="OrthoDB" id="5318244at2"/>
<dbReference type="AlphaFoldDB" id="A0A0D8J4F9"/>
<dbReference type="EMBL" id="JRHC01000008">
    <property type="protein sequence ID" value="KJF41835.1"/>
    <property type="molecule type" value="Genomic_DNA"/>
</dbReference>
<dbReference type="InterPro" id="IPR031009">
    <property type="entry name" value="Tcm_partner"/>
</dbReference>
<dbReference type="NCBIfam" id="TIGR04474">
    <property type="entry name" value="tcm_partner"/>
    <property type="match status" value="1"/>
</dbReference>
<accession>A0A0D8J4F9</accession>
<evidence type="ECO:0000313" key="1">
    <source>
        <dbReference type="EMBL" id="KJF41835.1"/>
    </source>
</evidence>
<protein>
    <recommendedName>
        <fullName evidence="3">Three-Cys-motif partner protein TcmP</fullName>
    </recommendedName>
</protein>
<organism evidence="1 2">
    <name type="scientific">Draconibacterium sediminis</name>
    <dbReference type="NCBI Taxonomy" id="1544798"/>
    <lineage>
        <taxon>Bacteria</taxon>
        <taxon>Pseudomonadati</taxon>
        <taxon>Bacteroidota</taxon>
        <taxon>Bacteroidia</taxon>
        <taxon>Marinilabiliales</taxon>
        <taxon>Prolixibacteraceae</taxon>
        <taxon>Draconibacterium</taxon>
    </lineage>
</organism>
<reference evidence="1 2" key="1">
    <citation type="submission" date="2014-09" db="EMBL/GenBank/DDBJ databases">
        <title>Draft Genome Sequence of Draconibacterium sp. JN14CK-3.</title>
        <authorList>
            <person name="Dong C."/>
            <person name="Lai Q."/>
            <person name="Shao Z."/>
        </authorList>
    </citation>
    <scope>NUCLEOTIDE SEQUENCE [LARGE SCALE GENOMIC DNA]</scope>
    <source>
        <strain evidence="1 2">JN14CK-3</strain>
    </source>
</reference>
<proteinExistence type="predicted"/>
<dbReference type="STRING" id="1544798.LH29_23135"/>
<name>A0A0D8J4F9_9BACT</name>
<evidence type="ECO:0008006" key="3">
    <source>
        <dbReference type="Google" id="ProtNLM"/>
    </source>
</evidence>
<gene>
    <name evidence="1" type="ORF">LH29_23135</name>
</gene>
<keyword evidence="2" id="KW-1185">Reference proteome</keyword>
<sequence length="375" mass="44455">MAKSNDIFNKGFDEGTQIKLYILHKYLQEWLPVFLKRRQKYWTDISLYDMFAGEGKDSEGVNGSPLIMLEELFPYCKTIKDESLRLNVLFNEVDKKRYEALKQNISEKLMECKNSEMCPKTKDCILKVYEENKDFKQLFGEWYPFMQNTAQLPRFMFLDQFGIKQITEDIFEQLVSLKRTDFIFFISSSFANRFAEQPEFQTYLKLNRESFDPTKPHHCHRVVFNYYKQLIPRGTEYYLAPFSIKKGPNIYGLIFGTNHLLGIEKFLNICWGINKNTGDANYDIDNEKINPIEPSLWAEHDISNKIQVFQNELKNKVLSNDLETNVEVYRWTFEMGCLPKHANEVLRELRKQRTINKEFRIASSNIHKLVPEKLK</sequence>
<evidence type="ECO:0000313" key="2">
    <source>
        <dbReference type="Proteomes" id="UP000032544"/>
    </source>
</evidence>